<dbReference type="InterPro" id="IPR006059">
    <property type="entry name" value="SBP"/>
</dbReference>
<reference evidence="2" key="1">
    <citation type="journal article" date="2021" name="PeerJ">
        <title>Extensive microbial diversity within the chicken gut microbiome revealed by metagenomics and culture.</title>
        <authorList>
            <person name="Gilroy R."/>
            <person name="Ravi A."/>
            <person name="Getino M."/>
            <person name="Pursley I."/>
            <person name="Horton D.L."/>
            <person name="Alikhan N.F."/>
            <person name="Baker D."/>
            <person name="Gharbi K."/>
            <person name="Hall N."/>
            <person name="Watson M."/>
            <person name="Adriaenssens E.M."/>
            <person name="Foster-Nyarko E."/>
            <person name="Jarju S."/>
            <person name="Secka A."/>
            <person name="Antonio M."/>
            <person name="Oren A."/>
            <person name="Chaudhuri R.R."/>
            <person name="La Ragione R."/>
            <person name="Hildebrand F."/>
            <person name="Pallen M.J."/>
        </authorList>
    </citation>
    <scope>NUCLEOTIDE SEQUENCE</scope>
    <source>
        <strain evidence="2">ChiBcec15-3976</strain>
    </source>
</reference>
<evidence type="ECO:0000313" key="3">
    <source>
        <dbReference type="Proteomes" id="UP000823909"/>
    </source>
</evidence>
<comment type="caution">
    <text evidence="2">The sequence shown here is derived from an EMBL/GenBank/DDBJ whole genome shotgun (WGS) entry which is preliminary data.</text>
</comment>
<protein>
    <submittedName>
        <fullName evidence="2">Extracellular solute-binding protein</fullName>
    </submittedName>
</protein>
<sequence length="428" mass="46059">MKKKIISILLAAVMVTTLAAGCGSSGDSNEGGGSADNSGDKPYEGVELTYWSMWSNTEPQGQVIQEAADAWAKETGGTVNIEWKGRDIKQILSSSLEAEEKMDLFEDDYKRISENYAQYCYDLTELAEANGYADSSYALFNDRATGWAGFLTCITEQPNVGGVFYNQDLFEEAGVEVPTTWTEFLDVCKALKDKGIQPLALDSTYAPFLFGYHLARYIGEDAIADMADNGGWGENELVAKAAQDMIDFVNAGYLAEGAPAEYPASQDSMGIDGDVAMVVCANYVTSEVNLHSGTELNWSVFNYPSVEGAAEGVDQSAAYAGANSIAVTSYSENPEAAYDFATFLTSGEWDQKMADTASQIPADPSNTAPASQNGTIEVLNTVETPLSWNMGFNQNADLMSPIAEVIVKMYEGNFATGQDFAAALDALY</sequence>
<evidence type="ECO:0000313" key="2">
    <source>
        <dbReference type="EMBL" id="HJD41443.1"/>
    </source>
</evidence>
<gene>
    <name evidence="2" type="ORF">H9910_00315</name>
</gene>
<dbReference type="Pfam" id="PF01547">
    <property type="entry name" value="SBP_bac_1"/>
    <property type="match status" value="1"/>
</dbReference>
<keyword evidence="1" id="KW-0732">Signal</keyword>
<evidence type="ECO:0000256" key="1">
    <source>
        <dbReference type="SAM" id="SignalP"/>
    </source>
</evidence>
<dbReference type="InterPro" id="IPR050490">
    <property type="entry name" value="Bact_solute-bd_prot1"/>
</dbReference>
<dbReference type="PANTHER" id="PTHR43649">
    <property type="entry name" value="ARABINOSE-BINDING PROTEIN-RELATED"/>
    <property type="match status" value="1"/>
</dbReference>
<dbReference type="Proteomes" id="UP000823909">
    <property type="component" value="Unassembled WGS sequence"/>
</dbReference>
<feature type="chain" id="PRO_5038778186" evidence="1">
    <location>
        <begin position="20"/>
        <end position="428"/>
    </location>
</feature>
<reference evidence="2" key="2">
    <citation type="submission" date="2021-04" db="EMBL/GenBank/DDBJ databases">
        <authorList>
            <person name="Gilroy R."/>
        </authorList>
    </citation>
    <scope>NUCLEOTIDE SEQUENCE</scope>
    <source>
        <strain evidence="2">ChiBcec15-3976</strain>
    </source>
</reference>
<organism evidence="2 3">
    <name type="scientific">Candidatus Mediterraneibacter quadrami</name>
    <dbReference type="NCBI Taxonomy" id="2838684"/>
    <lineage>
        <taxon>Bacteria</taxon>
        <taxon>Bacillati</taxon>
        <taxon>Bacillota</taxon>
        <taxon>Clostridia</taxon>
        <taxon>Lachnospirales</taxon>
        <taxon>Lachnospiraceae</taxon>
        <taxon>Mediterraneibacter</taxon>
    </lineage>
</organism>
<accession>A0A9D2RAI1</accession>
<proteinExistence type="predicted"/>
<dbReference type="PROSITE" id="PS51257">
    <property type="entry name" value="PROKAR_LIPOPROTEIN"/>
    <property type="match status" value="1"/>
</dbReference>
<dbReference type="EMBL" id="DWUU01000004">
    <property type="protein sequence ID" value="HJD41443.1"/>
    <property type="molecule type" value="Genomic_DNA"/>
</dbReference>
<dbReference type="PANTHER" id="PTHR43649:SF12">
    <property type="entry name" value="DIACETYLCHITOBIOSE BINDING PROTEIN DASA"/>
    <property type="match status" value="1"/>
</dbReference>
<feature type="signal peptide" evidence="1">
    <location>
        <begin position="1"/>
        <end position="19"/>
    </location>
</feature>
<dbReference type="Gene3D" id="3.40.190.10">
    <property type="entry name" value="Periplasmic binding protein-like II"/>
    <property type="match status" value="2"/>
</dbReference>
<dbReference type="AlphaFoldDB" id="A0A9D2RAI1"/>
<dbReference type="SUPFAM" id="SSF53850">
    <property type="entry name" value="Periplasmic binding protein-like II"/>
    <property type="match status" value="1"/>
</dbReference>
<name>A0A9D2RAI1_9FIRM</name>